<dbReference type="EMBL" id="MPUK01000013">
    <property type="protein sequence ID" value="ONH65109.1"/>
    <property type="molecule type" value="Genomic_DNA"/>
</dbReference>
<organism evidence="1">
    <name type="scientific">Cyberlindnera fabianii</name>
    <name type="common">Yeast</name>
    <name type="synonym">Hansenula fabianii</name>
    <dbReference type="NCBI Taxonomy" id="36022"/>
    <lineage>
        <taxon>Eukaryota</taxon>
        <taxon>Fungi</taxon>
        <taxon>Dikarya</taxon>
        <taxon>Ascomycota</taxon>
        <taxon>Saccharomycotina</taxon>
        <taxon>Saccharomycetes</taxon>
        <taxon>Phaffomycetales</taxon>
        <taxon>Phaffomycetaceae</taxon>
        <taxon>Cyberlindnera</taxon>
    </lineage>
</organism>
<dbReference type="OrthoDB" id="10540597at2759"/>
<dbReference type="EMBL" id="LK052923">
    <property type="protein sequence ID" value="CDR47850.1"/>
    <property type="molecule type" value="Genomic_DNA"/>
</dbReference>
<reference evidence="3" key="2">
    <citation type="journal article" date="2017" name="Genome Announc.">
        <title>Genome sequences of Cyberlindnera fabianii 65, Pichia kudriavzevii 129, and Saccharomyces cerevisiae 131 isolated from fermented masau fruits in Zimbabwe.</title>
        <authorList>
            <person name="van Rijswijck I.M.H."/>
            <person name="Derks M.F.L."/>
            <person name="Abee T."/>
            <person name="de Ridder D."/>
            <person name="Smid E.J."/>
        </authorList>
    </citation>
    <scope>NUCLEOTIDE SEQUENCE [LARGE SCALE GENOMIC DNA]</scope>
    <source>
        <strain evidence="3">65</strain>
    </source>
</reference>
<proteinExistence type="predicted"/>
<dbReference type="AlphaFoldDB" id="A0A061BIX2"/>
<dbReference type="Proteomes" id="UP000189513">
    <property type="component" value="Unassembled WGS sequence"/>
</dbReference>
<evidence type="ECO:0000313" key="3">
    <source>
        <dbReference type="Proteomes" id="UP000189513"/>
    </source>
</evidence>
<name>A0A061BIX2_CYBFA</name>
<keyword evidence="3" id="KW-1185">Reference proteome</keyword>
<evidence type="ECO:0000313" key="2">
    <source>
        <dbReference type="EMBL" id="ONH65109.1"/>
    </source>
</evidence>
<protein>
    <submittedName>
        <fullName evidence="1">CYFA0S38e00584g1_1</fullName>
    </submittedName>
</protein>
<evidence type="ECO:0000313" key="1">
    <source>
        <dbReference type="EMBL" id="CDR47850.1"/>
    </source>
</evidence>
<dbReference type="Gene3D" id="2.40.50.140">
    <property type="entry name" value="Nucleic acid-binding proteins"/>
    <property type="match status" value="1"/>
</dbReference>
<accession>A0A061BIX2</accession>
<reference evidence="1" key="1">
    <citation type="journal article" date="2014" name="Genome Announc.">
        <title>Genome sequence of the yeast Cyberlindnera fabianii (Hansenula fabianii).</title>
        <authorList>
            <person name="Freel K.C."/>
            <person name="Sarilar V."/>
            <person name="Neuveglise C."/>
            <person name="Devillers H."/>
            <person name="Friedrich A."/>
            <person name="Schacherer J."/>
        </authorList>
    </citation>
    <scope>NUCLEOTIDE SEQUENCE</scope>
    <source>
        <strain evidence="1">YJS4271</strain>
    </source>
</reference>
<dbReference type="VEuPathDB" id="FungiDB:BON22_4951"/>
<sequence>MSHLVTDISRIKDHHTPNFVESVRVVGTILDYDALNGHITVRSLNTLSGSQETIKLIMDDDLELTDPQLCYVGTTIDVNGLYDGENVRMISVRVVDMDLDKEDIKTLKYISNLQNNPL</sequence>
<gene>
    <name evidence="2" type="ORF">BON22_4951</name>
    <name evidence="1" type="ORF">CYFA0S_38e00584g</name>
</gene>
<reference evidence="2" key="3">
    <citation type="submission" date="2017-01" db="EMBL/GenBank/DDBJ databases">
        <authorList>
            <person name="Mah S.A."/>
            <person name="Swanson W.J."/>
            <person name="Moy G.W."/>
            <person name="Vacquier V.D."/>
        </authorList>
    </citation>
    <scope>NUCLEOTIDE SEQUENCE [LARGE SCALE GENOMIC DNA]</scope>
    <source>
        <strain evidence="2">65</strain>
    </source>
</reference>
<dbReference type="InterPro" id="IPR012340">
    <property type="entry name" value="NA-bd_OB-fold"/>
</dbReference>